<dbReference type="SUPFAM" id="SSF53098">
    <property type="entry name" value="Ribonuclease H-like"/>
    <property type="match status" value="1"/>
</dbReference>
<dbReference type="GO" id="GO:0015074">
    <property type="term" value="P:DNA integration"/>
    <property type="evidence" value="ECO:0007669"/>
    <property type="project" value="InterPro"/>
</dbReference>
<dbReference type="PROSITE" id="PS50994">
    <property type="entry name" value="INTEGRASE"/>
    <property type="match status" value="1"/>
</dbReference>
<dbReference type="GO" id="GO:0003676">
    <property type="term" value="F:nucleic acid binding"/>
    <property type="evidence" value="ECO:0007669"/>
    <property type="project" value="InterPro"/>
</dbReference>
<dbReference type="Pfam" id="PF03732">
    <property type="entry name" value="Retrotrans_gag"/>
    <property type="match status" value="1"/>
</dbReference>
<dbReference type="Gene3D" id="3.30.420.10">
    <property type="entry name" value="Ribonuclease H-like superfamily/Ribonuclease H"/>
    <property type="match status" value="1"/>
</dbReference>
<gene>
    <name evidence="2" type="ORF">MTR67_034135</name>
</gene>
<dbReference type="Pfam" id="PF24626">
    <property type="entry name" value="SH3_Tf2-1"/>
    <property type="match status" value="1"/>
</dbReference>
<dbReference type="AlphaFoldDB" id="A0AAF0U767"/>
<reference evidence="2" key="1">
    <citation type="submission" date="2023-08" db="EMBL/GenBank/DDBJ databases">
        <title>A de novo genome assembly of Solanum verrucosum Schlechtendal, a Mexican diploid species geographically isolated from the other diploid A-genome species in potato relatives.</title>
        <authorList>
            <person name="Hosaka K."/>
        </authorList>
    </citation>
    <scope>NUCLEOTIDE SEQUENCE</scope>
    <source>
        <tissue evidence="2">Young leaves</tissue>
    </source>
</reference>
<dbReference type="PANTHER" id="PTHR46148">
    <property type="entry name" value="CHROMO DOMAIN-CONTAINING PROTEIN"/>
    <property type="match status" value="1"/>
</dbReference>
<evidence type="ECO:0000259" key="1">
    <source>
        <dbReference type="PROSITE" id="PS50994"/>
    </source>
</evidence>
<dbReference type="InterPro" id="IPR036397">
    <property type="entry name" value="RNaseH_sf"/>
</dbReference>
<sequence>MNDFFRPLLGHVMTGTKHEMLTKFLKLKSHVLHGSESEDAYEFILDCYERLHKLGIMHQHGVEFFHALFLEKFVPQTLRDHKKDEFMSLKQGGMTVAAYEAKFHSLSRCATQLVTIEKERIRLFIKGLNPELQTWVDLVILDMTEFDIILSITWLSPYYVVLNCNAKSITLEIRVGKERDIDFCIDLELGTHPISIPFYRMAPSKEKYVDHLRIVLEVLGKQTLYAIFSKFHIKVLGKLHEELGTQLTFSTSFHPQTDGQSERTIQLLEDMLRECVIDFGGHWDRFLPLCEFSYNNSYHSSIDMVPFEALYGRGCRSPIGWFEAGDMKPLGVNLLKDAQDKAGEQVLLKVSPMKGVMRFGKKGELSPQYIGLFEIFDCVGPVVYMFSLSPSLSGVHPVFHVSMLKKYHSDGDYIIK</sequence>
<proteinExistence type="predicted"/>
<feature type="domain" description="Integrase catalytic" evidence="1">
    <location>
        <begin position="126"/>
        <end position="314"/>
    </location>
</feature>
<dbReference type="InterPro" id="IPR012337">
    <property type="entry name" value="RNaseH-like_sf"/>
</dbReference>
<dbReference type="EMBL" id="CP133619">
    <property type="protein sequence ID" value="WMV40750.1"/>
    <property type="molecule type" value="Genomic_DNA"/>
</dbReference>
<dbReference type="InterPro" id="IPR005162">
    <property type="entry name" value="Retrotrans_gag_dom"/>
</dbReference>
<name>A0AAF0U767_SOLVR</name>
<dbReference type="InterPro" id="IPR001584">
    <property type="entry name" value="Integrase_cat-core"/>
</dbReference>
<keyword evidence="3" id="KW-1185">Reference proteome</keyword>
<organism evidence="2 3">
    <name type="scientific">Solanum verrucosum</name>
    <dbReference type="NCBI Taxonomy" id="315347"/>
    <lineage>
        <taxon>Eukaryota</taxon>
        <taxon>Viridiplantae</taxon>
        <taxon>Streptophyta</taxon>
        <taxon>Embryophyta</taxon>
        <taxon>Tracheophyta</taxon>
        <taxon>Spermatophyta</taxon>
        <taxon>Magnoliopsida</taxon>
        <taxon>eudicotyledons</taxon>
        <taxon>Gunneridae</taxon>
        <taxon>Pentapetalae</taxon>
        <taxon>asterids</taxon>
        <taxon>lamiids</taxon>
        <taxon>Solanales</taxon>
        <taxon>Solanaceae</taxon>
        <taxon>Solanoideae</taxon>
        <taxon>Solaneae</taxon>
        <taxon>Solanum</taxon>
    </lineage>
</organism>
<accession>A0AAF0U767</accession>
<protein>
    <recommendedName>
        <fullName evidence="1">Integrase catalytic domain-containing protein</fullName>
    </recommendedName>
</protein>
<evidence type="ECO:0000313" key="3">
    <source>
        <dbReference type="Proteomes" id="UP001234989"/>
    </source>
</evidence>
<dbReference type="Pfam" id="PF08284">
    <property type="entry name" value="RVP_2"/>
    <property type="match status" value="1"/>
</dbReference>
<dbReference type="PANTHER" id="PTHR46148:SF60">
    <property type="entry name" value="CHROMO DOMAIN-CONTAINING PROTEIN"/>
    <property type="match status" value="1"/>
</dbReference>
<evidence type="ECO:0000313" key="2">
    <source>
        <dbReference type="EMBL" id="WMV40750.1"/>
    </source>
</evidence>
<dbReference type="InterPro" id="IPR056924">
    <property type="entry name" value="SH3_Tf2-1"/>
</dbReference>
<dbReference type="Proteomes" id="UP001234989">
    <property type="component" value="Chromosome 8"/>
</dbReference>